<organism evidence="1 2">
    <name type="scientific">Lentisphaera profundi</name>
    <dbReference type="NCBI Taxonomy" id="1658616"/>
    <lineage>
        <taxon>Bacteria</taxon>
        <taxon>Pseudomonadati</taxon>
        <taxon>Lentisphaerota</taxon>
        <taxon>Lentisphaeria</taxon>
        <taxon>Lentisphaerales</taxon>
        <taxon>Lentisphaeraceae</taxon>
        <taxon>Lentisphaera</taxon>
    </lineage>
</organism>
<protein>
    <recommendedName>
        <fullName evidence="3">Lipoprotein</fullName>
    </recommendedName>
</protein>
<keyword evidence="2" id="KW-1185">Reference proteome</keyword>
<evidence type="ECO:0000313" key="2">
    <source>
        <dbReference type="Proteomes" id="UP001214250"/>
    </source>
</evidence>
<dbReference type="EMBL" id="CP117811">
    <property type="protein sequence ID" value="WDE95588.1"/>
    <property type="molecule type" value="Genomic_DNA"/>
</dbReference>
<evidence type="ECO:0008006" key="3">
    <source>
        <dbReference type="Google" id="ProtNLM"/>
    </source>
</evidence>
<dbReference type="Proteomes" id="UP001214250">
    <property type="component" value="Chromosome 1"/>
</dbReference>
<evidence type="ECO:0000313" key="1">
    <source>
        <dbReference type="EMBL" id="WDE95588.1"/>
    </source>
</evidence>
<dbReference type="RefSeq" id="WP_274149259.1">
    <property type="nucleotide sequence ID" value="NZ_CP117811.1"/>
</dbReference>
<proteinExistence type="predicted"/>
<dbReference type="PROSITE" id="PS51257">
    <property type="entry name" value="PROKAR_LIPOPROTEIN"/>
    <property type="match status" value="1"/>
</dbReference>
<name>A0ABY7VQU8_9BACT</name>
<accession>A0ABY7VQU8</accession>
<gene>
    <name evidence="1" type="ORF">PQO03_07625</name>
</gene>
<sequence length="151" mass="17593">MKIKTLLILISLVLYGCSKPEKKLTKTPEERVQSIERIITSNAKLPSKIISADYIAETQGDTSSLGPTDFKFYLRIKVSPEDIASWARGLKKPYNNCTHYSQPKSPQIWWLKKTAFANTDLYETKSYFNRYNGWILLDRQQSYIYVYTFTM</sequence>
<reference evidence="1 2" key="1">
    <citation type="submission" date="2023-02" db="EMBL/GenBank/DDBJ databases">
        <title>Genome sequence of Lentisphaera profundi SAORIC-696.</title>
        <authorList>
            <person name="Kim e."/>
            <person name="Cho J.-C."/>
            <person name="Choi A."/>
            <person name="Kang I."/>
        </authorList>
    </citation>
    <scope>NUCLEOTIDE SEQUENCE [LARGE SCALE GENOMIC DNA]</scope>
    <source>
        <strain evidence="1 2">SAORIC-696</strain>
    </source>
</reference>